<reference evidence="1 2" key="1">
    <citation type="submission" date="2021-06" db="EMBL/GenBank/DDBJ databases">
        <authorList>
            <person name="Palmer J.M."/>
        </authorList>
    </citation>
    <scope>NUCLEOTIDE SEQUENCE [LARGE SCALE GENOMIC DNA]</scope>
    <source>
        <strain evidence="1 2">GA_2019</strain>
        <tissue evidence="1">Muscle</tissue>
    </source>
</reference>
<gene>
    <name evidence="1" type="ORF">GOODEAATRI_007042</name>
</gene>
<evidence type="ECO:0000313" key="1">
    <source>
        <dbReference type="EMBL" id="MEQ2184358.1"/>
    </source>
</evidence>
<dbReference type="Proteomes" id="UP001476798">
    <property type="component" value="Unassembled WGS sequence"/>
</dbReference>
<dbReference type="EMBL" id="JAHRIO010080310">
    <property type="protein sequence ID" value="MEQ2184358.1"/>
    <property type="molecule type" value="Genomic_DNA"/>
</dbReference>
<protein>
    <submittedName>
        <fullName evidence="1">Uncharacterized protein</fullName>
    </submittedName>
</protein>
<proteinExistence type="predicted"/>
<sequence length="108" mass="12174">MLLHRVMLDYLSMQENKKMVNIWIRTGEKVEPQIYCMCPSEGDVMYASSTNRHLAGPYACLAFRLTSAKEVLAAVVSGREKEKWARTLWSAGMLESCASMCVSMSVFV</sequence>
<evidence type="ECO:0000313" key="2">
    <source>
        <dbReference type="Proteomes" id="UP001476798"/>
    </source>
</evidence>
<organism evidence="1 2">
    <name type="scientific">Goodea atripinnis</name>
    <dbReference type="NCBI Taxonomy" id="208336"/>
    <lineage>
        <taxon>Eukaryota</taxon>
        <taxon>Metazoa</taxon>
        <taxon>Chordata</taxon>
        <taxon>Craniata</taxon>
        <taxon>Vertebrata</taxon>
        <taxon>Euteleostomi</taxon>
        <taxon>Actinopterygii</taxon>
        <taxon>Neopterygii</taxon>
        <taxon>Teleostei</taxon>
        <taxon>Neoteleostei</taxon>
        <taxon>Acanthomorphata</taxon>
        <taxon>Ovalentaria</taxon>
        <taxon>Atherinomorphae</taxon>
        <taxon>Cyprinodontiformes</taxon>
        <taxon>Goodeidae</taxon>
        <taxon>Goodea</taxon>
    </lineage>
</organism>
<keyword evidence="2" id="KW-1185">Reference proteome</keyword>
<comment type="caution">
    <text evidence="1">The sequence shown here is derived from an EMBL/GenBank/DDBJ whole genome shotgun (WGS) entry which is preliminary data.</text>
</comment>
<name>A0ABV0PLT3_9TELE</name>
<accession>A0ABV0PLT3</accession>